<dbReference type="EMBL" id="BGPR01029391">
    <property type="protein sequence ID" value="GBO01143.1"/>
    <property type="molecule type" value="Genomic_DNA"/>
</dbReference>
<comment type="caution">
    <text evidence="1">The sequence shown here is derived from an EMBL/GenBank/DDBJ whole genome shotgun (WGS) entry which is preliminary data.</text>
</comment>
<evidence type="ECO:0000313" key="2">
    <source>
        <dbReference type="Proteomes" id="UP000499080"/>
    </source>
</evidence>
<dbReference type="AlphaFoldDB" id="A0A4Y2TKG1"/>
<keyword evidence="2" id="KW-1185">Reference proteome</keyword>
<gene>
    <name evidence="1" type="ORF">AVEN_69685_1</name>
</gene>
<dbReference type="Proteomes" id="UP000499080">
    <property type="component" value="Unassembled WGS sequence"/>
</dbReference>
<name>A0A4Y2TKG1_ARAVE</name>
<protein>
    <submittedName>
        <fullName evidence="1">Uncharacterized protein</fullName>
    </submittedName>
</protein>
<proteinExistence type="predicted"/>
<organism evidence="1 2">
    <name type="scientific">Araneus ventricosus</name>
    <name type="common">Orbweaver spider</name>
    <name type="synonym">Epeira ventricosa</name>
    <dbReference type="NCBI Taxonomy" id="182803"/>
    <lineage>
        <taxon>Eukaryota</taxon>
        <taxon>Metazoa</taxon>
        <taxon>Ecdysozoa</taxon>
        <taxon>Arthropoda</taxon>
        <taxon>Chelicerata</taxon>
        <taxon>Arachnida</taxon>
        <taxon>Araneae</taxon>
        <taxon>Araneomorphae</taxon>
        <taxon>Entelegynae</taxon>
        <taxon>Araneoidea</taxon>
        <taxon>Araneidae</taxon>
        <taxon>Araneus</taxon>
    </lineage>
</organism>
<sequence>MMKLSHLFLPQRENRNIVPCLKTQSNKAHNGNAPDTLLLSFILNTSANEVHFVSQKIVKFIIVAKVAFSECIKENQVPLELLLSKIKGGSNISSLVHAAANEES</sequence>
<reference evidence="1 2" key="1">
    <citation type="journal article" date="2019" name="Sci. Rep.">
        <title>Orb-weaving spider Araneus ventricosus genome elucidates the spidroin gene catalogue.</title>
        <authorList>
            <person name="Kono N."/>
            <person name="Nakamura H."/>
            <person name="Ohtoshi R."/>
            <person name="Moran D.A.P."/>
            <person name="Shinohara A."/>
            <person name="Yoshida Y."/>
            <person name="Fujiwara M."/>
            <person name="Mori M."/>
            <person name="Tomita M."/>
            <person name="Arakawa K."/>
        </authorList>
    </citation>
    <scope>NUCLEOTIDE SEQUENCE [LARGE SCALE GENOMIC DNA]</scope>
</reference>
<accession>A0A4Y2TKG1</accession>
<evidence type="ECO:0000313" key="1">
    <source>
        <dbReference type="EMBL" id="GBO01143.1"/>
    </source>
</evidence>